<dbReference type="GO" id="GO:0005524">
    <property type="term" value="F:ATP binding"/>
    <property type="evidence" value="ECO:0007669"/>
    <property type="project" value="UniProtKB-KW"/>
</dbReference>
<keyword evidence="2" id="KW-1185">Reference proteome</keyword>
<dbReference type="Gene3D" id="3.40.50.300">
    <property type="entry name" value="P-loop containing nucleotide triphosphate hydrolases"/>
    <property type="match status" value="1"/>
</dbReference>
<keyword evidence="1" id="KW-0067">ATP-binding</keyword>
<evidence type="ECO:0000313" key="1">
    <source>
        <dbReference type="EMBL" id="UUI71753.1"/>
    </source>
</evidence>
<dbReference type="RefSeq" id="WP_227576789.1">
    <property type="nucleotide sequence ID" value="NZ_CP101987.1"/>
</dbReference>
<dbReference type="EMBL" id="CP101987">
    <property type="protein sequence ID" value="UUI71753.1"/>
    <property type="molecule type" value="Genomic_DNA"/>
</dbReference>
<proteinExistence type="predicted"/>
<sequence>MTLVVMGGLPGAGKSHLARRLASELGATLLAADTVERGLRAAGFGDDPRVGLAGYGVSQALAAEQLGLGAVVIADAVNIHPEARAAWIDVARRAGVGLVVLEVVCSDRALHRTRLEQRGDAVPHVDWSQVEDLREQYEPWPVPTTVVDTVRDVDTSTLRTLVPRP</sequence>
<name>A0ABY5KTT9_9CELL</name>
<organism evidence="1 2">
    <name type="scientific">Cellulomonas xiejunii</name>
    <dbReference type="NCBI Taxonomy" id="2968083"/>
    <lineage>
        <taxon>Bacteria</taxon>
        <taxon>Bacillati</taxon>
        <taxon>Actinomycetota</taxon>
        <taxon>Actinomycetes</taxon>
        <taxon>Micrococcales</taxon>
        <taxon>Cellulomonadaceae</taxon>
        <taxon>Cellulomonas</taxon>
    </lineage>
</organism>
<dbReference type="Proteomes" id="UP001316384">
    <property type="component" value="Chromosome"/>
</dbReference>
<dbReference type="InterPro" id="IPR027417">
    <property type="entry name" value="P-loop_NTPase"/>
</dbReference>
<dbReference type="PANTHER" id="PTHR37807">
    <property type="entry name" value="OS07G0160300 PROTEIN"/>
    <property type="match status" value="1"/>
</dbReference>
<reference evidence="1 2" key="1">
    <citation type="submission" date="2022-07" db="EMBL/GenBank/DDBJ databases">
        <title>Novel species in genus cellulomonas.</title>
        <authorList>
            <person name="Ye L."/>
        </authorList>
    </citation>
    <scope>NUCLEOTIDE SEQUENCE [LARGE SCALE GENOMIC DNA]</scope>
    <source>
        <strain evidence="2">zg-B89</strain>
    </source>
</reference>
<gene>
    <name evidence="1" type="ORF">NP048_18510</name>
</gene>
<keyword evidence="1" id="KW-0547">Nucleotide-binding</keyword>
<protein>
    <submittedName>
        <fullName evidence="1">ATP-binding protein</fullName>
    </submittedName>
</protein>
<dbReference type="SUPFAM" id="SSF52540">
    <property type="entry name" value="P-loop containing nucleoside triphosphate hydrolases"/>
    <property type="match status" value="1"/>
</dbReference>
<dbReference type="Pfam" id="PF13671">
    <property type="entry name" value="AAA_33"/>
    <property type="match status" value="1"/>
</dbReference>
<dbReference type="PANTHER" id="PTHR37807:SF3">
    <property type="entry name" value="OS07G0160300 PROTEIN"/>
    <property type="match status" value="1"/>
</dbReference>
<accession>A0ABY5KTT9</accession>
<evidence type="ECO:0000313" key="2">
    <source>
        <dbReference type="Proteomes" id="UP001316384"/>
    </source>
</evidence>